<organism evidence="6 7">
    <name type="scientific">Desulfomicrobium macestii</name>
    <dbReference type="NCBI Taxonomy" id="90731"/>
    <lineage>
        <taxon>Bacteria</taxon>
        <taxon>Pseudomonadati</taxon>
        <taxon>Thermodesulfobacteriota</taxon>
        <taxon>Desulfovibrionia</taxon>
        <taxon>Desulfovibrionales</taxon>
        <taxon>Desulfomicrobiaceae</taxon>
        <taxon>Desulfomicrobium</taxon>
    </lineage>
</organism>
<evidence type="ECO:0000313" key="6">
    <source>
        <dbReference type="EMBL" id="MBE1425629.1"/>
    </source>
</evidence>
<evidence type="ECO:0000256" key="2">
    <source>
        <dbReference type="ARBA" id="ARBA00022771"/>
    </source>
</evidence>
<dbReference type="PANTHER" id="PTHR38777">
    <property type="entry name" value="FELS-2 PROPHAGE PROTEIN"/>
    <property type="match status" value="1"/>
</dbReference>
<feature type="domain" description="Zinc finger DksA/TraR C4-type" evidence="5">
    <location>
        <begin position="34"/>
        <end position="65"/>
    </location>
</feature>
<dbReference type="SUPFAM" id="SSF57716">
    <property type="entry name" value="Glucocorticoid receptor-like (DNA-binding domain)"/>
    <property type="match status" value="1"/>
</dbReference>
<gene>
    <name evidence="6" type="ORF">H4684_002286</name>
</gene>
<sequence>MDEIDAAQKAERLFREGALASMRRPKAAARESLTHCVDCGEEIPEKRRLAIQGCRRCRECQEEFDKEAPW</sequence>
<keyword evidence="3" id="KW-0862">Zinc</keyword>
<dbReference type="PROSITE" id="PS51128">
    <property type="entry name" value="ZF_DKSA_2"/>
    <property type="match status" value="1"/>
</dbReference>
<dbReference type="PANTHER" id="PTHR38777:SF1">
    <property type="entry name" value="DNAK SUPPRESSOR PROTEIN"/>
    <property type="match status" value="1"/>
</dbReference>
<evidence type="ECO:0000256" key="4">
    <source>
        <dbReference type="PROSITE-ProRule" id="PRU00510"/>
    </source>
</evidence>
<evidence type="ECO:0000313" key="7">
    <source>
        <dbReference type="Proteomes" id="UP000639010"/>
    </source>
</evidence>
<dbReference type="InterPro" id="IPR000962">
    <property type="entry name" value="Znf_DskA_TraR"/>
</dbReference>
<feature type="zinc finger region" description="dksA C4-type" evidence="4">
    <location>
        <begin position="36"/>
        <end position="60"/>
    </location>
</feature>
<protein>
    <submittedName>
        <fullName evidence="6">Phage/conjugal plasmid C-4 type zinc finger TraR family protein</fullName>
    </submittedName>
</protein>
<keyword evidence="7" id="KW-1185">Reference proteome</keyword>
<keyword evidence="1" id="KW-0479">Metal-binding</keyword>
<reference evidence="6 7" key="1">
    <citation type="submission" date="2020-10" db="EMBL/GenBank/DDBJ databases">
        <title>Genomic Encyclopedia of Type Strains, Phase IV (KMG-IV): sequencing the most valuable type-strain genomes for metagenomic binning, comparative biology and taxonomic classification.</title>
        <authorList>
            <person name="Goeker M."/>
        </authorList>
    </citation>
    <scope>NUCLEOTIDE SEQUENCE [LARGE SCALE GENOMIC DNA]</scope>
    <source>
        <strain evidence="6 7">DSM 4194</strain>
    </source>
</reference>
<dbReference type="EMBL" id="JADBGG010000016">
    <property type="protein sequence ID" value="MBE1425629.1"/>
    <property type="molecule type" value="Genomic_DNA"/>
</dbReference>
<evidence type="ECO:0000259" key="5">
    <source>
        <dbReference type="Pfam" id="PF01258"/>
    </source>
</evidence>
<evidence type="ECO:0000256" key="1">
    <source>
        <dbReference type="ARBA" id="ARBA00022723"/>
    </source>
</evidence>
<evidence type="ECO:0000256" key="3">
    <source>
        <dbReference type="ARBA" id="ARBA00022833"/>
    </source>
</evidence>
<dbReference type="Gene3D" id="1.20.120.910">
    <property type="entry name" value="DksA, coiled-coil domain"/>
    <property type="match status" value="1"/>
</dbReference>
<name>A0ABR9H4J0_9BACT</name>
<comment type="caution">
    <text evidence="6">The sequence shown here is derived from an EMBL/GenBank/DDBJ whole genome shotgun (WGS) entry which is preliminary data.</text>
</comment>
<dbReference type="Proteomes" id="UP000639010">
    <property type="component" value="Unassembled WGS sequence"/>
</dbReference>
<dbReference type="NCBIfam" id="TIGR02419">
    <property type="entry name" value="C4_traR_proteo"/>
    <property type="match status" value="1"/>
</dbReference>
<dbReference type="Pfam" id="PF01258">
    <property type="entry name" value="zf-dskA_traR"/>
    <property type="match status" value="1"/>
</dbReference>
<accession>A0ABR9H4J0</accession>
<proteinExistence type="predicted"/>
<dbReference type="InterPro" id="IPR012783">
    <property type="entry name" value="Znf_C4_TraR"/>
</dbReference>
<dbReference type="RefSeq" id="WP_318779633.1">
    <property type="nucleotide sequence ID" value="NZ_JADBGG010000016.1"/>
</dbReference>
<keyword evidence="2" id="KW-0863">Zinc-finger</keyword>